<dbReference type="PANTHER" id="PTHR21058:SF0">
    <property type="entry name" value="6,7-DIMETHYL-8-RIBITYLLUMAZINE SYNTHASE"/>
    <property type="match status" value="1"/>
</dbReference>
<evidence type="ECO:0000256" key="1">
    <source>
        <dbReference type="ARBA" id="ARBA00004917"/>
    </source>
</evidence>
<organism evidence="8">
    <name type="scientific">candidate division WOR-3 bacterium</name>
    <dbReference type="NCBI Taxonomy" id="2052148"/>
    <lineage>
        <taxon>Bacteria</taxon>
        <taxon>Bacteria division WOR-3</taxon>
    </lineage>
</organism>
<dbReference type="GO" id="GO:0005829">
    <property type="term" value="C:cytosol"/>
    <property type="evidence" value="ECO:0007669"/>
    <property type="project" value="TreeGrafter"/>
</dbReference>
<dbReference type="GO" id="GO:0009349">
    <property type="term" value="C:riboflavin synthase complex"/>
    <property type="evidence" value="ECO:0007669"/>
    <property type="project" value="UniProtKB-UniRule"/>
</dbReference>
<reference evidence="8" key="1">
    <citation type="journal article" date="2020" name="mSystems">
        <title>Genome- and Community-Level Interaction Insights into Carbon Utilization and Element Cycling Functions of Hydrothermarchaeota in Hydrothermal Sediment.</title>
        <authorList>
            <person name="Zhou Z."/>
            <person name="Liu Y."/>
            <person name="Xu W."/>
            <person name="Pan J."/>
            <person name="Luo Z.H."/>
            <person name="Li M."/>
        </authorList>
    </citation>
    <scope>NUCLEOTIDE SEQUENCE [LARGE SCALE GENOMIC DNA]</scope>
    <source>
        <strain evidence="8">SpSt-69</strain>
    </source>
</reference>
<evidence type="ECO:0000256" key="5">
    <source>
        <dbReference type="ARBA" id="ARBA00022679"/>
    </source>
</evidence>
<feature type="binding site" evidence="7">
    <location>
        <position position="126"/>
    </location>
    <ligand>
        <name>(2S)-2-hydroxy-3-oxobutyl phosphate</name>
        <dbReference type="ChEBI" id="CHEBI:58830"/>
    </ligand>
</feature>
<dbReference type="EMBL" id="DTDJ01000028">
    <property type="protein sequence ID" value="HGL17493.1"/>
    <property type="molecule type" value="Genomic_DNA"/>
</dbReference>
<evidence type="ECO:0000256" key="3">
    <source>
        <dbReference type="ARBA" id="ARBA00012664"/>
    </source>
</evidence>
<feature type="binding site" evidence="7">
    <location>
        <position position="21"/>
    </location>
    <ligand>
        <name>5-amino-6-(D-ribitylamino)uracil</name>
        <dbReference type="ChEBI" id="CHEBI:15934"/>
    </ligand>
</feature>
<sequence>MEYIGEISGKGKKVAIVVSRFNEFVTERLVKEAVEELLQNGVEQGDIDIYKVPGSFEIPVVVKRLLEKKKYHGVIALGAIIRGDTPHFEYVAGEVTRGIGRLTLDYGIPVVFGIITADTMDDAIERAGGKKGNKGRDSARALLEILGLLEKAQL</sequence>
<feature type="binding site" evidence="7">
    <location>
        <begin position="84"/>
        <end position="85"/>
    </location>
    <ligand>
        <name>(2S)-2-hydroxy-3-oxobutyl phosphate</name>
        <dbReference type="ChEBI" id="CHEBI:58830"/>
    </ligand>
</feature>
<dbReference type="PANTHER" id="PTHR21058">
    <property type="entry name" value="6,7-DIMETHYL-8-RIBITYLLUMAZINE SYNTHASE DMRL SYNTHASE LUMAZINE SYNTHASE"/>
    <property type="match status" value="1"/>
</dbReference>
<dbReference type="InterPro" id="IPR002180">
    <property type="entry name" value="LS/RS"/>
</dbReference>
<evidence type="ECO:0000256" key="6">
    <source>
        <dbReference type="ARBA" id="ARBA00048785"/>
    </source>
</evidence>
<evidence type="ECO:0000256" key="2">
    <source>
        <dbReference type="ARBA" id="ARBA00007424"/>
    </source>
</evidence>
<feature type="binding site" evidence="7">
    <location>
        <begin position="55"/>
        <end position="57"/>
    </location>
    <ligand>
        <name>5-amino-6-(D-ribitylamino)uracil</name>
        <dbReference type="ChEBI" id="CHEBI:15934"/>
    </ligand>
</feature>
<feature type="binding site" evidence="7">
    <location>
        <position position="112"/>
    </location>
    <ligand>
        <name>5-amino-6-(D-ribitylamino)uracil</name>
        <dbReference type="ChEBI" id="CHEBI:15934"/>
    </ligand>
</feature>
<dbReference type="SUPFAM" id="SSF52121">
    <property type="entry name" value="Lumazine synthase"/>
    <property type="match status" value="1"/>
</dbReference>
<proteinExistence type="inferred from homology"/>
<dbReference type="InterPro" id="IPR036467">
    <property type="entry name" value="LS/RS_sf"/>
</dbReference>
<keyword evidence="5 7" id="KW-0808">Transferase</keyword>
<dbReference type="InterPro" id="IPR034964">
    <property type="entry name" value="LS"/>
</dbReference>
<comment type="function">
    <text evidence="7">Catalyzes the formation of 6,7-dimethyl-8-ribityllumazine by condensation of 5-amino-6-(D-ribitylamino)uracil with 3,4-dihydroxy-2-butanone 4-phosphate. This is the penultimate step in the biosynthesis of riboflavin.</text>
</comment>
<dbReference type="Pfam" id="PF00885">
    <property type="entry name" value="DMRL_synthase"/>
    <property type="match status" value="1"/>
</dbReference>
<comment type="similarity">
    <text evidence="2 7">Belongs to the DMRL synthase family.</text>
</comment>
<comment type="caution">
    <text evidence="8">The sequence shown here is derived from an EMBL/GenBank/DDBJ whole genome shotgun (WGS) entry which is preliminary data.</text>
</comment>
<name>A0A7V3ZXJ2_UNCW3</name>
<dbReference type="EC" id="2.5.1.78" evidence="3 7"/>
<gene>
    <name evidence="7" type="primary">ribH</name>
    <name evidence="8" type="ORF">ENU66_04095</name>
</gene>
<evidence type="ECO:0000313" key="8">
    <source>
        <dbReference type="EMBL" id="HGL17493.1"/>
    </source>
</evidence>
<feature type="binding site" evidence="7">
    <location>
        <begin position="79"/>
        <end position="81"/>
    </location>
    <ligand>
        <name>5-amino-6-(D-ribitylamino)uracil</name>
        <dbReference type="ChEBI" id="CHEBI:15934"/>
    </ligand>
</feature>
<dbReference type="GO" id="GO:0000906">
    <property type="term" value="F:6,7-dimethyl-8-ribityllumazine synthase activity"/>
    <property type="evidence" value="ECO:0007669"/>
    <property type="project" value="UniProtKB-UniRule"/>
</dbReference>
<keyword evidence="4 7" id="KW-0686">Riboflavin biosynthesis</keyword>
<protein>
    <recommendedName>
        <fullName evidence="3 7">6,7-dimethyl-8-ribityllumazine synthase</fullName>
        <shortName evidence="7">DMRL synthase</shortName>
        <shortName evidence="7">LS</shortName>
        <shortName evidence="7">Lumazine synthase</shortName>
        <ecNumber evidence="3 7">2.5.1.78</ecNumber>
    </recommendedName>
</protein>
<comment type="catalytic activity">
    <reaction evidence="6 7">
        <text>(2S)-2-hydroxy-3-oxobutyl phosphate + 5-amino-6-(D-ribitylamino)uracil = 6,7-dimethyl-8-(1-D-ribityl)lumazine + phosphate + 2 H2O + H(+)</text>
        <dbReference type="Rhea" id="RHEA:26152"/>
        <dbReference type="ChEBI" id="CHEBI:15377"/>
        <dbReference type="ChEBI" id="CHEBI:15378"/>
        <dbReference type="ChEBI" id="CHEBI:15934"/>
        <dbReference type="ChEBI" id="CHEBI:43474"/>
        <dbReference type="ChEBI" id="CHEBI:58201"/>
        <dbReference type="ChEBI" id="CHEBI:58830"/>
        <dbReference type="EC" id="2.5.1.78"/>
    </reaction>
</comment>
<dbReference type="AlphaFoldDB" id="A0A7V3ZXJ2"/>
<dbReference type="Gene3D" id="3.40.50.960">
    <property type="entry name" value="Lumazine/riboflavin synthase"/>
    <property type="match status" value="1"/>
</dbReference>
<dbReference type="NCBIfam" id="TIGR00114">
    <property type="entry name" value="lumazine-synth"/>
    <property type="match status" value="1"/>
</dbReference>
<accession>A0A7V3ZXJ2</accession>
<dbReference type="CDD" id="cd09209">
    <property type="entry name" value="Lumazine_synthase-I"/>
    <property type="match status" value="1"/>
</dbReference>
<feature type="active site" description="Proton donor" evidence="7">
    <location>
        <position position="87"/>
    </location>
</feature>
<evidence type="ECO:0000256" key="4">
    <source>
        <dbReference type="ARBA" id="ARBA00022619"/>
    </source>
</evidence>
<dbReference type="UniPathway" id="UPA00275">
    <property type="reaction ID" value="UER00404"/>
</dbReference>
<evidence type="ECO:0000256" key="7">
    <source>
        <dbReference type="HAMAP-Rule" id="MF_00178"/>
    </source>
</evidence>
<dbReference type="GO" id="GO:0009231">
    <property type="term" value="P:riboflavin biosynthetic process"/>
    <property type="evidence" value="ECO:0007669"/>
    <property type="project" value="UniProtKB-UniRule"/>
</dbReference>
<comment type="pathway">
    <text evidence="1 7">Cofactor biosynthesis; riboflavin biosynthesis; riboflavin from 2-hydroxy-3-oxobutyl phosphate and 5-amino-6-(D-ribitylamino)uracil: step 1/2.</text>
</comment>
<dbReference type="HAMAP" id="MF_00178">
    <property type="entry name" value="Lumazine_synth"/>
    <property type="match status" value="1"/>
</dbReference>